<evidence type="ECO:0000313" key="2">
    <source>
        <dbReference type="EMBL" id="TCJ89401.1"/>
    </source>
</evidence>
<protein>
    <recommendedName>
        <fullName evidence="1">DUF7691 domain-containing protein</fullName>
    </recommendedName>
</protein>
<evidence type="ECO:0000313" key="3">
    <source>
        <dbReference type="Proteomes" id="UP000294856"/>
    </source>
</evidence>
<dbReference type="AlphaFoldDB" id="A0A4R1FET0"/>
<name>A0A4R1FET0_9NOCA</name>
<feature type="domain" description="DUF7691" evidence="1">
    <location>
        <begin position="1"/>
        <end position="186"/>
    </location>
</feature>
<reference evidence="2 3" key="1">
    <citation type="submission" date="2019-03" db="EMBL/GenBank/DDBJ databases">
        <title>Genomic Encyclopedia of Type Strains, Phase IV (KMG-IV): sequencing the most valuable type-strain genomes for metagenomic binning, comparative biology and taxonomic classification.</title>
        <authorList>
            <person name="Goeker M."/>
        </authorList>
    </citation>
    <scope>NUCLEOTIDE SEQUENCE [LARGE SCALE GENOMIC DNA]</scope>
    <source>
        <strain evidence="2 3">DSM 44684</strain>
    </source>
</reference>
<gene>
    <name evidence="2" type="ORF">DFR71_6612</name>
</gene>
<sequence length="186" mass="20209">MGYGIMAYSVRIEHLRAPSTFASEPAAFYDWMVGLHSSAISSAQRRTALRELFFSEPHSGTDGADYGYALKVLCERFGGSLNNEYWYPIGSSGLDTVGQELARLGVKLDPADDLAFAGAPVPIPEVDDFPGIGYLTCARMNELAPALDAANLSVVGDPYVRGAIAEIQQWIHHCTEDGSDLVTFYH</sequence>
<evidence type="ECO:0000259" key="1">
    <source>
        <dbReference type="Pfam" id="PF24740"/>
    </source>
</evidence>
<keyword evidence="3" id="KW-1185">Reference proteome</keyword>
<dbReference type="EMBL" id="SMFR01000012">
    <property type="protein sequence ID" value="TCJ89401.1"/>
    <property type="molecule type" value="Genomic_DNA"/>
</dbReference>
<organism evidence="2 3">
    <name type="scientific">Nocardia alba</name>
    <dbReference type="NCBI Taxonomy" id="225051"/>
    <lineage>
        <taxon>Bacteria</taxon>
        <taxon>Bacillati</taxon>
        <taxon>Actinomycetota</taxon>
        <taxon>Actinomycetes</taxon>
        <taxon>Mycobacteriales</taxon>
        <taxon>Nocardiaceae</taxon>
        <taxon>Nocardia</taxon>
    </lineage>
</organism>
<dbReference type="Proteomes" id="UP000294856">
    <property type="component" value="Unassembled WGS sequence"/>
</dbReference>
<dbReference type="Pfam" id="PF24740">
    <property type="entry name" value="DUF7691"/>
    <property type="match status" value="1"/>
</dbReference>
<dbReference type="InterPro" id="IPR056108">
    <property type="entry name" value="DUF7691"/>
</dbReference>
<accession>A0A4R1FET0</accession>
<dbReference type="STRING" id="1210063.GCA_001612665_06423"/>
<comment type="caution">
    <text evidence="2">The sequence shown here is derived from an EMBL/GenBank/DDBJ whole genome shotgun (WGS) entry which is preliminary data.</text>
</comment>
<proteinExistence type="predicted"/>